<sequence length="417" mass="41775">MPSRHTLLASVTAATLLGAAAAGGCDSGPPRRAVKTVASRSPVTQPPSPTTSTSPTVVTPTRSAPPTATAPAPDPARTALARMTLAQRVGQLFMVGSPATSASPATLDAVSRLHVGNVMLTGRSRAGTAVPARTARVLRAATAGGVGMFVATDQEGGQVQVLSGPGLSTLPGALSQGGMAPARLQAVAAGWGRQLRAAGVNLDLAPVLDVVPGVAAARTNPPIGALGREYGYTPATVTSHGLAFAAGMRSAGVAVAAKHFPGLGRVHENTDTAASVTDRVTTRHDPFLAPFAAAVRAGAPFVMVSTATYTRVDPTRPAAFSPTVIGGMLRHDLGFGGVVISDDLANARQVSAWAPGARAVGFLAAGGDMVLVVDASPVAAMQRAVLGRAGADPAFRAKVDAAALRVLRAKAAAHLLP</sequence>
<evidence type="ECO:0000256" key="4">
    <source>
        <dbReference type="SAM" id="MobiDB-lite"/>
    </source>
</evidence>
<dbReference type="GO" id="GO:0005975">
    <property type="term" value="P:carbohydrate metabolic process"/>
    <property type="evidence" value="ECO:0007669"/>
    <property type="project" value="InterPro"/>
</dbReference>
<dbReference type="Gene3D" id="3.20.20.300">
    <property type="entry name" value="Glycoside hydrolase, family 3, N-terminal domain"/>
    <property type="match status" value="1"/>
</dbReference>
<feature type="domain" description="Glycoside hydrolase family 3 N-terminal" evidence="6">
    <location>
        <begin position="84"/>
        <end position="408"/>
    </location>
</feature>
<dbReference type="PANTHER" id="PTHR30480">
    <property type="entry name" value="BETA-HEXOSAMINIDASE-RELATED"/>
    <property type="match status" value="1"/>
</dbReference>
<keyword evidence="3" id="KW-0326">Glycosidase</keyword>
<evidence type="ECO:0000256" key="5">
    <source>
        <dbReference type="SAM" id="SignalP"/>
    </source>
</evidence>
<evidence type="ECO:0000256" key="3">
    <source>
        <dbReference type="ARBA" id="ARBA00023295"/>
    </source>
</evidence>
<dbReference type="Pfam" id="PF00933">
    <property type="entry name" value="Glyco_hydro_3"/>
    <property type="match status" value="1"/>
</dbReference>
<accession>A0A542ZII7</accession>
<keyword evidence="8" id="KW-1185">Reference proteome</keyword>
<dbReference type="EMBL" id="VFOQ01000001">
    <property type="protein sequence ID" value="TQL60154.1"/>
    <property type="molecule type" value="Genomic_DNA"/>
</dbReference>
<name>A0A542ZII7_9MICO</name>
<proteinExistence type="inferred from homology"/>
<evidence type="ECO:0000256" key="1">
    <source>
        <dbReference type="ARBA" id="ARBA00005336"/>
    </source>
</evidence>
<dbReference type="InterPro" id="IPR050226">
    <property type="entry name" value="NagZ_Beta-hexosaminidase"/>
</dbReference>
<evidence type="ECO:0000313" key="8">
    <source>
        <dbReference type="Proteomes" id="UP000319514"/>
    </source>
</evidence>
<keyword evidence="2" id="KW-0378">Hydrolase</keyword>
<dbReference type="AlphaFoldDB" id="A0A542ZII7"/>
<evidence type="ECO:0000313" key="7">
    <source>
        <dbReference type="EMBL" id="TQL60154.1"/>
    </source>
</evidence>
<dbReference type="InterPro" id="IPR001764">
    <property type="entry name" value="Glyco_hydro_3_N"/>
</dbReference>
<feature type="signal peptide" evidence="5">
    <location>
        <begin position="1"/>
        <end position="24"/>
    </location>
</feature>
<comment type="similarity">
    <text evidence="1">Belongs to the glycosyl hydrolase 3 family.</text>
</comment>
<feature type="compositionally biased region" description="Low complexity" evidence="4">
    <location>
        <begin position="50"/>
        <end position="74"/>
    </location>
</feature>
<dbReference type="InterPro" id="IPR036962">
    <property type="entry name" value="Glyco_hydro_3_N_sf"/>
</dbReference>
<dbReference type="PROSITE" id="PS00775">
    <property type="entry name" value="GLYCOSYL_HYDROL_F3"/>
    <property type="match status" value="1"/>
</dbReference>
<organism evidence="7 8">
    <name type="scientific">Oryzihumus leptocrescens</name>
    <dbReference type="NCBI Taxonomy" id="297536"/>
    <lineage>
        <taxon>Bacteria</taxon>
        <taxon>Bacillati</taxon>
        <taxon>Actinomycetota</taxon>
        <taxon>Actinomycetes</taxon>
        <taxon>Micrococcales</taxon>
        <taxon>Intrasporangiaceae</taxon>
        <taxon>Oryzihumus</taxon>
    </lineage>
</organism>
<dbReference type="SUPFAM" id="SSF51445">
    <property type="entry name" value="(Trans)glycosidases"/>
    <property type="match status" value="1"/>
</dbReference>
<gene>
    <name evidence="7" type="ORF">FB474_1537</name>
</gene>
<evidence type="ECO:0000259" key="6">
    <source>
        <dbReference type="Pfam" id="PF00933"/>
    </source>
</evidence>
<feature type="chain" id="PRO_5039656056" evidence="5">
    <location>
        <begin position="25"/>
        <end position="417"/>
    </location>
</feature>
<dbReference type="GO" id="GO:0009254">
    <property type="term" value="P:peptidoglycan turnover"/>
    <property type="evidence" value="ECO:0007669"/>
    <property type="project" value="TreeGrafter"/>
</dbReference>
<dbReference type="Proteomes" id="UP000319514">
    <property type="component" value="Unassembled WGS sequence"/>
</dbReference>
<evidence type="ECO:0000256" key="2">
    <source>
        <dbReference type="ARBA" id="ARBA00022801"/>
    </source>
</evidence>
<keyword evidence="5" id="KW-0732">Signal</keyword>
<dbReference type="PROSITE" id="PS51257">
    <property type="entry name" value="PROKAR_LIPOPROTEIN"/>
    <property type="match status" value="1"/>
</dbReference>
<protein>
    <submittedName>
        <fullName evidence="7">Beta-N-acetylhexosaminidase</fullName>
    </submittedName>
</protein>
<reference evidence="7 8" key="1">
    <citation type="submission" date="2019-06" db="EMBL/GenBank/DDBJ databases">
        <title>Sequencing the genomes of 1000 actinobacteria strains.</title>
        <authorList>
            <person name="Klenk H.-P."/>
        </authorList>
    </citation>
    <scope>NUCLEOTIDE SEQUENCE [LARGE SCALE GENOMIC DNA]</scope>
    <source>
        <strain evidence="7 8">DSM 18082</strain>
    </source>
</reference>
<dbReference type="InterPro" id="IPR019800">
    <property type="entry name" value="Glyco_hydro_3_AS"/>
</dbReference>
<dbReference type="GO" id="GO:0004553">
    <property type="term" value="F:hydrolase activity, hydrolyzing O-glycosyl compounds"/>
    <property type="evidence" value="ECO:0007669"/>
    <property type="project" value="InterPro"/>
</dbReference>
<comment type="caution">
    <text evidence="7">The sequence shown here is derived from an EMBL/GenBank/DDBJ whole genome shotgun (WGS) entry which is preliminary data.</text>
</comment>
<feature type="region of interest" description="Disordered" evidence="4">
    <location>
        <begin position="21"/>
        <end position="74"/>
    </location>
</feature>
<dbReference type="PANTHER" id="PTHR30480:SF16">
    <property type="entry name" value="GLYCOSIDE HYDROLASE FAMILY 3 DOMAIN PROTEIN"/>
    <property type="match status" value="1"/>
</dbReference>
<dbReference type="InterPro" id="IPR017853">
    <property type="entry name" value="GH"/>
</dbReference>